<gene>
    <name evidence="1" type="ORF">G6O67_008241</name>
</gene>
<proteinExistence type="predicted"/>
<dbReference type="EMBL" id="JAAVMX010000009">
    <property type="protein sequence ID" value="KAF4504842.1"/>
    <property type="molecule type" value="Genomic_DNA"/>
</dbReference>
<reference evidence="1 2" key="1">
    <citation type="journal article" date="2020" name="Genome Biol. Evol.">
        <title>A new high-quality draft genome assembly of the Chinese cordyceps Ophiocordyceps sinensis.</title>
        <authorList>
            <person name="Shu R."/>
            <person name="Zhang J."/>
            <person name="Meng Q."/>
            <person name="Zhang H."/>
            <person name="Zhou G."/>
            <person name="Li M."/>
            <person name="Wu P."/>
            <person name="Zhao Y."/>
            <person name="Chen C."/>
            <person name="Qin Q."/>
        </authorList>
    </citation>
    <scope>NUCLEOTIDE SEQUENCE [LARGE SCALE GENOMIC DNA]</scope>
    <source>
        <strain evidence="1 2">IOZ07</strain>
    </source>
</reference>
<evidence type="ECO:0000313" key="1">
    <source>
        <dbReference type="EMBL" id="KAF4504842.1"/>
    </source>
</evidence>
<evidence type="ECO:0000313" key="2">
    <source>
        <dbReference type="Proteomes" id="UP000557566"/>
    </source>
</evidence>
<protein>
    <recommendedName>
        <fullName evidence="3">F-box domain-containing protein</fullName>
    </recommendedName>
</protein>
<name>A0A8H4LTX4_9HYPO</name>
<sequence>MTFWQKLPPELRNMIVHMVVETHCERTDPKSRAGYAIVSWEWNCIVEKRNFRRISLNHDRAQDFEKIFSDIKRRGYLQYLQVLFVLEEYDCDACKVPEDNATRKRDVENHYTSSLLPAFPSTLRELCLYEDASYPLHKDNSFQKKRPQKVCLC</sequence>
<organism evidence="1 2">
    <name type="scientific">Ophiocordyceps sinensis</name>
    <dbReference type="NCBI Taxonomy" id="72228"/>
    <lineage>
        <taxon>Eukaryota</taxon>
        <taxon>Fungi</taxon>
        <taxon>Dikarya</taxon>
        <taxon>Ascomycota</taxon>
        <taxon>Pezizomycotina</taxon>
        <taxon>Sordariomycetes</taxon>
        <taxon>Hypocreomycetidae</taxon>
        <taxon>Hypocreales</taxon>
        <taxon>Ophiocordycipitaceae</taxon>
        <taxon>Ophiocordyceps</taxon>
    </lineage>
</organism>
<dbReference type="AlphaFoldDB" id="A0A8H4LTX4"/>
<keyword evidence="2" id="KW-1185">Reference proteome</keyword>
<comment type="caution">
    <text evidence="1">The sequence shown here is derived from an EMBL/GenBank/DDBJ whole genome shotgun (WGS) entry which is preliminary data.</text>
</comment>
<dbReference type="OrthoDB" id="4802432at2759"/>
<accession>A0A8H4LTX4</accession>
<evidence type="ECO:0008006" key="3">
    <source>
        <dbReference type="Google" id="ProtNLM"/>
    </source>
</evidence>
<dbReference type="Proteomes" id="UP000557566">
    <property type="component" value="Unassembled WGS sequence"/>
</dbReference>